<dbReference type="SUPFAM" id="SSF53850">
    <property type="entry name" value="Periplasmic binding protein-like II"/>
    <property type="match status" value="1"/>
</dbReference>
<dbReference type="InterPro" id="IPR036390">
    <property type="entry name" value="WH_DNA-bd_sf"/>
</dbReference>
<dbReference type="CDD" id="cd08414">
    <property type="entry name" value="PBP2_LTTR_aromatics_like"/>
    <property type="match status" value="1"/>
</dbReference>
<proteinExistence type="inferred from homology"/>
<evidence type="ECO:0000256" key="5">
    <source>
        <dbReference type="SAM" id="MobiDB-lite"/>
    </source>
</evidence>
<evidence type="ECO:0000256" key="4">
    <source>
        <dbReference type="ARBA" id="ARBA00023163"/>
    </source>
</evidence>
<dbReference type="Gene3D" id="1.10.10.10">
    <property type="entry name" value="Winged helix-like DNA-binding domain superfamily/Winged helix DNA-binding domain"/>
    <property type="match status" value="1"/>
</dbReference>
<dbReference type="InterPro" id="IPR005119">
    <property type="entry name" value="LysR_subst-bd"/>
</dbReference>
<evidence type="ECO:0000256" key="2">
    <source>
        <dbReference type="ARBA" id="ARBA00023015"/>
    </source>
</evidence>
<evidence type="ECO:0000313" key="7">
    <source>
        <dbReference type="EMBL" id="SUQ65025.1"/>
    </source>
</evidence>
<dbReference type="Pfam" id="PF03466">
    <property type="entry name" value="LysR_substrate"/>
    <property type="match status" value="1"/>
</dbReference>
<evidence type="ECO:0000256" key="3">
    <source>
        <dbReference type="ARBA" id="ARBA00023125"/>
    </source>
</evidence>
<feature type="domain" description="HTH lysR-type" evidence="6">
    <location>
        <begin position="2"/>
        <end position="59"/>
    </location>
</feature>
<dbReference type="SUPFAM" id="SSF46785">
    <property type="entry name" value="Winged helix' DNA-binding domain"/>
    <property type="match status" value="1"/>
</dbReference>
<organism evidence="7 8">
    <name type="scientific">Pseudomonas wadenswilerensis</name>
    <dbReference type="NCBI Taxonomy" id="1785161"/>
    <lineage>
        <taxon>Bacteria</taxon>
        <taxon>Pseudomonadati</taxon>
        <taxon>Pseudomonadota</taxon>
        <taxon>Gammaproteobacteria</taxon>
        <taxon>Pseudomonadales</taxon>
        <taxon>Pseudomonadaceae</taxon>
        <taxon>Pseudomonas</taxon>
    </lineage>
</organism>
<protein>
    <submittedName>
        <fullName evidence="7">HTH-type transcriptional regulator BudR</fullName>
    </submittedName>
</protein>
<dbReference type="PANTHER" id="PTHR30346:SF17">
    <property type="entry name" value="LYSR FAMILY TRANSCRIPTIONAL REGULATOR"/>
    <property type="match status" value="1"/>
</dbReference>
<gene>
    <name evidence="7" type="primary">budR</name>
    <name evidence="7" type="ORF">CCOS864_04495</name>
</gene>
<dbReference type="InterPro" id="IPR000847">
    <property type="entry name" value="LysR_HTH_N"/>
</dbReference>
<comment type="similarity">
    <text evidence="1">Belongs to the LysR transcriptional regulatory family.</text>
</comment>
<dbReference type="PROSITE" id="PS50931">
    <property type="entry name" value="HTH_LYSR"/>
    <property type="match status" value="1"/>
</dbReference>
<evidence type="ECO:0000256" key="1">
    <source>
        <dbReference type="ARBA" id="ARBA00009437"/>
    </source>
</evidence>
<evidence type="ECO:0000259" key="6">
    <source>
        <dbReference type="PROSITE" id="PS50931"/>
    </source>
</evidence>
<dbReference type="FunFam" id="1.10.10.10:FF:000001">
    <property type="entry name" value="LysR family transcriptional regulator"/>
    <property type="match status" value="1"/>
</dbReference>
<keyword evidence="2" id="KW-0805">Transcription regulation</keyword>
<dbReference type="PRINTS" id="PR00039">
    <property type="entry name" value="HTHLYSR"/>
</dbReference>
<evidence type="ECO:0000313" key="8">
    <source>
        <dbReference type="Proteomes" id="UP000255177"/>
    </source>
</evidence>
<feature type="compositionally biased region" description="Pro residues" evidence="5">
    <location>
        <begin position="323"/>
        <end position="332"/>
    </location>
</feature>
<dbReference type="PANTHER" id="PTHR30346">
    <property type="entry name" value="TRANSCRIPTIONAL DUAL REGULATOR HCAR-RELATED"/>
    <property type="match status" value="1"/>
</dbReference>
<dbReference type="GO" id="GO:0003700">
    <property type="term" value="F:DNA-binding transcription factor activity"/>
    <property type="evidence" value="ECO:0007669"/>
    <property type="project" value="InterPro"/>
</dbReference>
<accession>A0A380T4Z4</accession>
<dbReference type="Proteomes" id="UP000255177">
    <property type="component" value="Unassembled WGS sequence"/>
</dbReference>
<dbReference type="GO" id="GO:0032993">
    <property type="term" value="C:protein-DNA complex"/>
    <property type="evidence" value="ECO:0007669"/>
    <property type="project" value="TreeGrafter"/>
</dbReference>
<reference evidence="8" key="1">
    <citation type="submission" date="2018-07" db="EMBL/GenBank/DDBJ databases">
        <authorList>
            <person name="Blom J."/>
        </authorList>
    </citation>
    <scope>NUCLEOTIDE SEQUENCE [LARGE SCALE GENOMIC DNA]</scope>
    <source>
        <strain evidence="8">CCOS 864</strain>
    </source>
</reference>
<dbReference type="AlphaFoldDB" id="A0A380T4Z4"/>
<dbReference type="EMBL" id="UIDD01000011">
    <property type="protein sequence ID" value="SUQ65025.1"/>
    <property type="molecule type" value="Genomic_DNA"/>
</dbReference>
<dbReference type="Pfam" id="PF00126">
    <property type="entry name" value="HTH_1"/>
    <property type="match status" value="1"/>
</dbReference>
<keyword evidence="4" id="KW-0804">Transcription</keyword>
<keyword evidence="8" id="KW-1185">Reference proteome</keyword>
<feature type="region of interest" description="Disordered" evidence="5">
    <location>
        <begin position="309"/>
        <end position="332"/>
    </location>
</feature>
<dbReference type="GO" id="GO:0003677">
    <property type="term" value="F:DNA binding"/>
    <property type="evidence" value="ECO:0007669"/>
    <property type="project" value="UniProtKB-KW"/>
</dbReference>
<dbReference type="InterPro" id="IPR036388">
    <property type="entry name" value="WH-like_DNA-bd_sf"/>
</dbReference>
<name>A0A380T4Z4_9PSED</name>
<keyword evidence="3" id="KW-0238">DNA-binding</keyword>
<sequence>MISTRQLRYFVEIAESGSFSAAAERLFIAQSALSRQVKELESHLDTLLFERTARQPRLTAAGQAFLPRARTLLVDLEKAERLAREVGQGVRGSLRLSHSSTVPLTGQLLARLSGYLNDNPGVSMEIAQQSSEAQLEELTAGRLELGLLRLPVLRQHEGLCVRPLFEEPLLLAVAEGHPLAEESSVCLAQLRDEPFISIPHRQRGGLSYLSAELCMGAGFFPQSARVVSRKTTQLQLIQAGFGVALLPQCMEEIAPASLRFIALADEGCRSTVALAYRRDAGALVEQFILHMGAAAQPIAGNNGPEYTAPVGAGLASDEDTAEPLPPRLHNPL</sequence>
<dbReference type="Gene3D" id="3.40.190.10">
    <property type="entry name" value="Periplasmic binding protein-like II"/>
    <property type="match status" value="2"/>
</dbReference>